<reference evidence="1 2" key="1">
    <citation type="journal article" date="2023" name="Genes (Basel)">
        <title>Chromosome-Level Genome Assembly and Circadian Gene Repertoire of the Patagonia Blennie Eleginops maclovinus-The Closest Ancestral Proxy of Antarctic Cryonotothenioids.</title>
        <authorList>
            <person name="Cheng C.C."/>
            <person name="Rivera-Colon A.G."/>
            <person name="Minhas B.F."/>
            <person name="Wilson L."/>
            <person name="Rayamajhi N."/>
            <person name="Vargas-Chacoff L."/>
            <person name="Catchen J.M."/>
        </authorList>
    </citation>
    <scope>NUCLEOTIDE SEQUENCE [LARGE SCALE GENOMIC DNA]</scope>
    <source>
        <strain evidence="1">JMC-PN-2008</strain>
    </source>
</reference>
<name>A0AAN7Y0S5_ELEMC</name>
<sequence>MGCLVRPRGVIAASGASVWALLPTAPWWCRLIPLGTIPALVIKRSTVQKHPVFTVGGPPLPLAPPLNPPRVYGGLPP</sequence>
<evidence type="ECO:0000313" key="2">
    <source>
        <dbReference type="Proteomes" id="UP001346869"/>
    </source>
</evidence>
<keyword evidence="2" id="KW-1185">Reference proteome</keyword>
<gene>
    <name evidence="1" type="ORF">PBY51_003408</name>
</gene>
<organism evidence="1 2">
    <name type="scientific">Eleginops maclovinus</name>
    <name type="common">Patagonian blennie</name>
    <name type="synonym">Eleginus maclovinus</name>
    <dbReference type="NCBI Taxonomy" id="56733"/>
    <lineage>
        <taxon>Eukaryota</taxon>
        <taxon>Metazoa</taxon>
        <taxon>Chordata</taxon>
        <taxon>Craniata</taxon>
        <taxon>Vertebrata</taxon>
        <taxon>Euteleostomi</taxon>
        <taxon>Actinopterygii</taxon>
        <taxon>Neopterygii</taxon>
        <taxon>Teleostei</taxon>
        <taxon>Neoteleostei</taxon>
        <taxon>Acanthomorphata</taxon>
        <taxon>Eupercaria</taxon>
        <taxon>Perciformes</taxon>
        <taxon>Notothenioidei</taxon>
        <taxon>Eleginopidae</taxon>
        <taxon>Eleginops</taxon>
    </lineage>
</organism>
<accession>A0AAN7Y0S5</accession>
<reference evidence="1 2" key="2">
    <citation type="journal article" date="2023" name="Mol. Biol. Evol.">
        <title>Genomics of Secondarily Temperate Adaptation in the Only Non-Antarctic Icefish.</title>
        <authorList>
            <person name="Rivera-Colon A.G."/>
            <person name="Rayamajhi N."/>
            <person name="Minhas B.F."/>
            <person name="Madrigal G."/>
            <person name="Bilyk K.T."/>
            <person name="Yoon V."/>
            <person name="Hune M."/>
            <person name="Gregory S."/>
            <person name="Cheng C.H.C."/>
            <person name="Catchen J.M."/>
        </authorList>
    </citation>
    <scope>NUCLEOTIDE SEQUENCE [LARGE SCALE GENOMIC DNA]</scope>
    <source>
        <strain evidence="1">JMC-PN-2008</strain>
    </source>
</reference>
<protein>
    <submittedName>
        <fullName evidence="1">Uncharacterized protein</fullName>
    </submittedName>
</protein>
<dbReference type="AlphaFoldDB" id="A0AAN7Y0S5"/>
<dbReference type="Proteomes" id="UP001346869">
    <property type="component" value="Unassembled WGS sequence"/>
</dbReference>
<proteinExistence type="predicted"/>
<comment type="caution">
    <text evidence="1">The sequence shown here is derived from an EMBL/GenBank/DDBJ whole genome shotgun (WGS) entry which is preliminary data.</text>
</comment>
<evidence type="ECO:0000313" key="1">
    <source>
        <dbReference type="EMBL" id="KAK5870465.1"/>
    </source>
</evidence>
<dbReference type="EMBL" id="JAUZQC010000005">
    <property type="protein sequence ID" value="KAK5870465.1"/>
    <property type="molecule type" value="Genomic_DNA"/>
</dbReference>